<organism evidence="1 2">
    <name type="scientific">Candidatus Taylorbacteria bacterium RIFCSPHIGHO2_02_FULL_43_32b</name>
    <dbReference type="NCBI Taxonomy" id="1802306"/>
    <lineage>
        <taxon>Bacteria</taxon>
        <taxon>Candidatus Tayloriibacteriota</taxon>
    </lineage>
</organism>
<evidence type="ECO:0000313" key="2">
    <source>
        <dbReference type="Proteomes" id="UP000177130"/>
    </source>
</evidence>
<sequence>MITTCPFYILNNADNRYRRDFSKKILEKLSFDKNQFATLILNSESPNTHQPANRGINDFSKLIRPLSPYLFYKSGRLKAIEVSDKK</sequence>
<dbReference type="AlphaFoldDB" id="A0A1G2MII1"/>
<name>A0A1G2MII1_9BACT</name>
<gene>
    <name evidence="1" type="ORF">A3C72_02715</name>
</gene>
<protein>
    <submittedName>
        <fullName evidence="1">Uncharacterized protein</fullName>
    </submittedName>
</protein>
<accession>A0A1G2MII1</accession>
<proteinExistence type="predicted"/>
<comment type="caution">
    <text evidence="1">The sequence shown here is derived from an EMBL/GenBank/DDBJ whole genome shotgun (WGS) entry which is preliminary data.</text>
</comment>
<dbReference type="Proteomes" id="UP000177130">
    <property type="component" value="Unassembled WGS sequence"/>
</dbReference>
<evidence type="ECO:0000313" key="1">
    <source>
        <dbReference type="EMBL" id="OHA22802.1"/>
    </source>
</evidence>
<dbReference type="EMBL" id="MHRK01000047">
    <property type="protein sequence ID" value="OHA22802.1"/>
    <property type="molecule type" value="Genomic_DNA"/>
</dbReference>
<reference evidence="1 2" key="1">
    <citation type="journal article" date="2016" name="Nat. Commun.">
        <title>Thousands of microbial genomes shed light on interconnected biogeochemical processes in an aquifer system.</title>
        <authorList>
            <person name="Anantharaman K."/>
            <person name="Brown C.T."/>
            <person name="Hug L.A."/>
            <person name="Sharon I."/>
            <person name="Castelle C.J."/>
            <person name="Probst A.J."/>
            <person name="Thomas B.C."/>
            <person name="Singh A."/>
            <person name="Wilkins M.J."/>
            <person name="Karaoz U."/>
            <person name="Brodie E.L."/>
            <person name="Williams K.H."/>
            <person name="Hubbard S.S."/>
            <person name="Banfield J.F."/>
        </authorList>
    </citation>
    <scope>NUCLEOTIDE SEQUENCE [LARGE SCALE GENOMIC DNA]</scope>
</reference>